<evidence type="ECO:0000313" key="2">
    <source>
        <dbReference type="EMBL" id="CAG8717635.1"/>
    </source>
</evidence>
<organism evidence="2 3">
    <name type="scientific">Dentiscutata erythropus</name>
    <dbReference type="NCBI Taxonomy" id="1348616"/>
    <lineage>
        <taxon>Eukaryota</taxon>
        <taxon>Fungi</taxon>
        <taxon>Fungi incertae sedis</taxon>
        <taxon>Mucoromycota</taxon>
        <taxon>Glomeromycotina</taxon>
        <taxon>Glomeromycetes</taxon>
        <taxon>Diversisporales</taxon>
        <taxon>Gigasporaceae</taxon>
        <taxon>Dentiscutata</taxon>
    </lineage>
</organism>
<dbReference type="EMBL" id="CAJVPY010010308">
    <property type="protein sequence ID" value="CAG8717635.1"/>
    <property type="molecule type" value="Genomic_DNA"/>
</dbReference>
<accession>A0A9N9NBE2</accession>
<name>A0A9N9NBE2_9GLOM</name>
<keyword evidence="3" id="KW-1185">Reference proteome</keyword>
<gene>
    <name evidence="2" type="ORF">DERYTH_LOCUS14065</name>
</gene>
<feature type="region of interest" description="Disordered" evidence="1">
    <location>
        <begin position="106"/>
        <end position="127"/>
    </location>
</feature>
<evidence type="ECO:0000256" key="1">
    <source>
        <dbReference type="SAM" id="MobiDB-lite"/>
    </source>
</evidence>
<protein>
    <submittedName>
        <fullName evidence="2">17555_t:CDS:1</fullName>
    </submittedName>
</protein>
<evidence type="ECO:0000313" key="3">
    <source>
        <dbReference type="Proteomes" id="UP000789405"/>
    </source>
</evidence>
<dbReference type="AlphaFoldDB" id="A0A9N9NBE2"/>
<proteinExistence type="predicted"/>
<comment type="caution">
    <text evidence="2">The sequence shown here is derived from an EMBL/GenBank/DDBJ whole genome shotgun (WGS) entry which is preliminary data.</text>
</comment>
<dbReference type="OrthoDB" id="2368917at2759"/>
<reference evidence="2" key="1">
    <citation type="submission" date="2021-06" db="EMBL/GenBank/DDBJ databases">
        <authorList>
            <person name="Kallberg Y."/>
            <person name="Tangrot J."/>
            <person name="Rosling A."/>
        </authorList>
    </citation>
    <scope>NUCLEOTIDE SEQUENCE</scope>
    <source>
        <strain evidence="2">MA453B</strain>
    </source>
</reference>
<sequence length="163" mass="19405">MKTIMWFQNVYFFVTIKDEIDNNQAENINDLIDKVSKEVKSLAGIYVTDTCTSPFFTEVMKDDQKVKLYFTYDLDLVKIFKQCYEEEKSKDLMEFMQSKGLTDLHTNDRRSDDEYRSMGFTQEGSEREKEVMDLLEEFANTDYIKNKYGEDAFEFNVLSKQRQ</sequence>
<feature type="compositionally biased region" description="Basic and acidic residues" evidence="1">
    <location>
        <begin position="106"/>
        <end position="116"/>
    </location>
</feature>
<dbReference type="Proteomes" id="UP000789405">
    <property type="component" value="Unassembled WGS sequence"/>
</dbReference>